<comment type="similarity">
    <text evidence="1">Belongs to the metallo-dependent hydrolases superfamily. CpsB/CapC family.</text>
</comment>
<dbReference type="GO" id="GO:0004725">
    <property type="term" value="F:protein tyrosine phosphatase activity"/>
    <property type="evidence" value="ECO:0007669"/>
    <property type="project" value="UniProtKB-EC"/>
</dbReference>
<dbReference type="InterPro" id="IPR016195">
    <property type="entry name" value="Pol/histidinol_Pase-like"/>
</dbReference>
<dbReference type="InterPro" id="IPR016667">
    <property type="entry name" value="Caps_polysacc_synth_CpsB/CapC"/>
</dbReference>
<dbReference type="GO" id="GO:0030145">
    <property type="term" value="F:manganese ion binding"/>
    <property type="evidence" value="ECO:0007669"/>
    <property type="project" value="InterPro"/>
</dbReference>
<accession>A0A4V2XAL4</accession>
<dbReference type="RefSeq" id="WP_132114830.1">
    <property type="nucleotide sequence ID" value="NZ_SMJU01000002.1"/>
</dbReference>
<dbReference type="SUPFAM" id="SSF89550">
    <property type="entry name" value="PHP domain-like"/>
    <property type="match status" value="1"/>
</dbReference>
<sequence length="254" mass="28932">MTIPFLKRPAEIQPFPKTFSAGIRVDVHSHILPGLDDGSDSMQCSIQLAKELVKAGFSKVIATPHVMKGYYDNSVEKVFGMKTMLEKELILQKIPLKIEAAAEYYVNPELLELVQQKQPLLTIGAPGQRPFLLLETERSQEPDELMALVEALNRRSITPVLAHPEKYNYLQNSFERAIELFRAGLLFQLNWDSLHAQSNLVTRQLAERLIEYRMVSFLGTNLHRVSELSLLREAAREPYFLLLTESGLLNNTLR</sequence>
<evidence type="ECO:0000256" key="4">
    <source>
        <dbReference type="ARBA" id="ARBA00051722"/>
    </source>
</evidence>
<evidence type="ECO:0000256" key="3">
    <source>
        <dbReference type="ARBA" id="ARBA00022801"/>
    </source>
</evidence>
<keyword evidence="6" id="KW-1185">Reference proteome</keyword>
<evidence type="ECO:0000313" key="5">
    <source>
        <dbReference type="EMBL" id="TDB68145.1"/>
    </source>
</evidence>
<dbReference type="AlphaFoldDB" id="A0A4V2XAL4"/>
<dbReference type="Proteomes" id="UP000295706">
    <property type="component" value="Unassembled WGS sequence"/>
</dbReference>
<comment type="caution">
    <text evidence="5">The sequence shown here is derived from an EMBL/GenBank/DDBJ whole genome shotgun (WGS) entry which is preliminary data.</text>
</comment>
<organism evidence="5 6">
    <name type="scientific">Arundinibacter roseus</name>
    <dbReference type="NCBI Taxonomy" id="2070510"/>
    <lineage>
        <taxon>Bacteria</taxon>
        <taxon>Pseudomonadati</taxon>
        <taxon>Bacteroidota</taxon>
        <taxon>Cytophagia</taxon>
        <taxon>Cytophagales</taxon>
        <taxon>Spirosomataceae</taxon>
        <taxon>Arundinibacter</taxon>
    </lineage>
</organism>
<dbReference type="PANTHER" id="PTHR39181:SF1">
    <property type="entry name" value="TYROSINE-PROTEIN PHOSPHATASE YWQE"/>
    <property type="match status" value="1"/>
</dbReference>
<name>A0A4V2XAL4_9BACT</name>
<protein>
    <recommendedName>
        <fullName evidence="2">protein-tyrosine-phosphatase</fullName>
        <ecNumber evidence="2">3.1.3.48</ecNumber>
    </recommendedName>
</protein>
<dbReference type="PANTHER" id="PTHR39181">
    <property type="entry name" value="TYROSINE-PROTEIN PHOSPHATASE YWQE"/>
    <property type="match status" value="1"/>
</dbReference>
<proteinExistence type="inferred from homology"/>
<evidence type="ECO:0000313" key="6">
    <source>
        <dbReference type="Proteomes" id="UP000295706"/>
    </source>
</evidence>
<gene>
    <name evidence="5" type="ORF">EZE20_04270</name>
</gene>
<keyword evidence="3" id="KW-0378">Hydrolase</keyword>
<comment type="catalytic activity">
    <reaction evidence="4">
        <text>O-phospho-L-tyrosyl-[protein] + H2O = L-tyrosyl-[protein] + phosphate</text>
        <dbReference type="Rhea" id="RHEA:10684"/>
        <dbReference type="Rhea" id="RHEA-COMP:10136"/>
        <dbReference type="Rhea" id="RHEA-COMP:20101"/>
        <dbReference type="ChEBI" id="CHEBI:15377"/>
        <dbReference type="ChEBI" id="CHEBI:43474"/>
        <dbReference type="ChEBI" id="CHEBI:46858"/>
        <dbReference type="ChEBI" id="CHEBI:61978"/>
        <dbReference type="EC" id="3.1.3.48"/>
    </reaction>
</comment>
<evidence type="ECO:0000256" key="2">
    <source>
        <dbReference type="ARBA" id="ARBA00013064"/>
    </source>
</evidence>
<evidence type="ECO:0000256" key="1">
    <source>
        <dbReference type="ARBA" id="ARBA00005750"/>
    </source>
</evidence>
<dbReference type="EC" id="3.1.3.48" evidence="2"/>
<reference evidence="5 6" key="1">
    <citation type="submission" date="2019-02" db="EMBL/GenBank/DDBJ databases">
        <title>Arundinibacter roseus gen. nov., sp. nov., a new member of the family Cytophagaceae.</title>
        <authorList>
            <person name="Szuroczki S."/>
            <person name="Khayer B."/>
            <person name="Sproer C."/>
            <person name="Toumi M."/>
            <person name="Szabo A."/>
            <person name="Felfoldi T."/>
            <person name="Schumann P."/>
            <person name="Toth E."/>
        </authorList>
    </citation>
    <scope>NUCLEOTIDE SEQUENCE [LARGE SCALE GENOMIC DNA]</scope>
    <source>
        <strain evidence="5 6">DMA-k-7a</strain>
    </source>
</reference>
<dbReference type="Gene3D" id="3.20.20.140">
    <property type="entry name" value="Metal-dependent hydrolases"/>
    <property type="match status" value="1"/>
</dbReference>
<dbReference type="EMBL" id="SMJU01000002">
    <property type="protein sequence ID" value="TDB68145.1"/>
    <property type="molecule type" value="Genomic_DNA"/>
</dbReference>
<dbReference type="Pfam" id="PF19567">
    <property type="entry name" value="CpsB_CapC"/>
    <property type="match status" value="1"/>
</dbReference>
<dbReference type="OrthoDB" id="9788539at2"/>